<evidence type="ECO:0000313" key="1">
    <source>
        <dbReference type="EMBL" id="HGM06936.1"/>
    </source>
</evidence>
<reference evidence="1" key="1">
    <citation type="journal article" date="2020" name="mSystems">
        <title>Genome- and Community-Level Interaction Insights into Carbon Utilization and Element Cycling Functions of Hydrothermarchaeota in Hydrothermal Sediment.</title>
        <authorList>
            <person name="Zhou Z."/>
            <person name="Liu Y."/>
            <person name="Xu W."/>
            <person name="Pan J."/>
            <person name="Luo Z.H."/>
            <person name="Li M."/>
        </authorList>
    </citation>
    <scope>NUCLEOTIDE SEQUENCE [LARGE SCALE GENOMIC DNA]</scope>
    <source>
        <strain evidence="1">SpSt-658</strain>
    </source>
</reference>
<gene>
    <name evidence="1" type="ORF">ENU31_00805</name>
</gene>
<protein>
    <recommendedName>
        <fullName evidence="2">CRISPR-associated protein Csx3</fullName>
    </recommendedName>
</protein>
<sequence length="114" mass="12707">MAQTPVTTTTEVDILDKVKVDKKQGIITFDLSPSDVVRYTDLPKIIDKIYKEMQETNTDVIKITGRGPIWLYSAVVHTVAHLSKAVAIFDGVNKKYVVVVSHSQEYKVGDTLAQ</sequence>
<dbReference type="EMBL" id="DTCA01000032">
    <property type="protein sequence ID" value="HGM06936.1"/>
    <property type="molecule type" value="Genomic_DNA"/>
</dbReference>
<evidence type="ECO:0008006" key="2">
    <source>
        <dbReference type="Google" id="ProtNLM"/>
    </source>
</evidence>
<dbReference type="InterPro" id="IPR013409">
    <property type="entry name" value="CRISPR-assoc_prot_Crn3/Csx3"/>
</dbReference>
<dbReference type="Pfam" id="PF09620">
    <property type="entry name" value="Cas_csx3"/>
    <property type="match status" value="1"/>
</dbReference>
<name>A0A7C4H485_9CREN</name>
<accession>A0A7C4H485</accession>
<dbReference type="AlphaFoldDB" id="A0A7C4H485"/>
<proteinExistence type="predicted"/>
<comment type="caution">
    <text evidence="1">The sequence shown here is derived from an EMBL/GenBank/DDBJ whole genome shotgun (WGS) entry which is preliminary data.</text>
</comment>
<organism evidence="1">
    <name type="scientific">Ignisphaera aggregans</name>
    <dbReference type="NCBI Taxonomy" id="334771"/>
    <lineage>
        <taxon>Archaea</taxon>
        <taxon>Thermoproteota</taxon>
        <taxon>Thermoprotei</taxon>
        <taxon>Desulfurococcales</taxon>
        <taxon>Desulfurococcaceae</taxon>
        <taxon>Ignisphaera</taxon>
    </lineage>
</organism>